<name>A0ABT5FII6_9GAMM</name>
<comment type="caution">
    <text evidence="1">The sequence shown here is derived from an EMBL/GenBank/DDBJ whole genome shotgun (WGS) entry which is preliminary data.</text>
</comment>
<dbReference type="RefSeq" id="WP_272182051.1">
    <property type="nucleotide sequence ID" value="NZ_JAQOMS010000002.1"/>
</dbReference>
<keyword evidence="2" id="KW-1185">Reference proteome</keyword>
<sequence>MGSNLIGSPYAICKGSLLTRNQYDRDGRCIFELWIKSNEANIQLIITDERPVCFATLQNVKLLQTTSTALYPSIEITQVKLKTFADEDVYAIYVNSLSEFYQLRKSATQQSIELLEADVKPVDRYLMERFIQLGVTFTGVEVSSKGNYQRFEQVKVKSSREAFPMLKAMSIDIECDENGYLFLLVFMLLPKTVMMRILLRSSTMLKILPQVLKLITRYPTLNGYKVNARFCNV</sequence>
<dbReference type="EMBL" id="JAQOMS010000002">
    <property type="protein sequence ID" value="MDC2891003.1"/>
    <property type="molecule type" value="Genomic_DNA"/>
</dbReference>
<dbReference type="SUPFAM" id="SSF53098">
    <property type="entry name" value="Ribonuclease H-like"/>
    <property type="match status" value="1"/>
</dbReference>
<dbReference type="Proteomes" id="UP001528411">
    <property type="component" value="Unassembled WGS sequence"/>
</dbReference>
<accession>A0ABT5FII6</accession>
<dbReference type="Gene3D" id="2.40.50.590">
    <property type="match status" value="1"/>
</dbReference>
<evidence type="ECO:0000313" key="1">
    <source>
        <dbReference type="EMBL" id="MDC2891003.1"/>
    </source>
</evidence>
<organism evidence="1 2">
    <name type="scientific">Psychrosphaera algicola</name>
    <dbReference type="NCBI Taxonomy" id="3023714"/>
    <lineage>
        <taxon>Bacteria</taxon>
        <taxon>Pseudomonadati</taxon>
        <taxon>Pseudomonadota</taxon>
        <taxon>Gammaproteobacteria</taxon>
        <taxon>Alteromonadales</taxon>
        <taxon>Pseudoalteromonadaceae</taxon>
        <taxon>Psychrosphaera</taxon>
    </lineage>
</organism>
<dbReference type="InterPro" id="IPR012337">
    <property type="entry name" value="RNaseH-like_sf"/>
</dbReference>
<proteinExistence type="predicted"/>
<evidence type="ECO:0000313" key="2">
    <source>
        <dbReference type="Proteomes" id="UP001528411"/>
    </source>
</evidence>
<reference evidence="1 2" key="1">
    <citation type="submission" date="2023-01" db="EMBL/GenBank/DDBJ databases">
        <title>Psychrosphaera sp. nov., isolated from marine algae.</title>
        <authorList>
            <person name="Bayburt H."/>
            <person name="Choi B.J."/>
            <person name="Kim J.M."/>
            <person name="Choi D.G."/>
            <person name="Jeon C.O."/>
        </authorList>
    </citation>
    <scope>NUCLEOTIDE SEQUENCE [LARGE SCALE GENOMIC DNA]</scope>
    <source>
        <strain evidence="1 2">G1-22</strain>
    </source>
</reference>
<gene>
    <name evidence="1" type="ORF">PN838_22580</name>
</gene>
<protein>
    <submittedName>
        <fullName evidence="1">Uncharacterized protein</fullName>
    </submittedName>
</protein>